<proteinExistence type="predicted"/>
<evidence type="ECO:0000313" key="3">
    <source>
        <dbReference type="Proteomes" id="UP000009222"/>
    </source>
</evidence>
<organism evidence="2 3">
    <name type="scientific">Leadbettera azotonutricia (strain ATCC BAA-888 / DSM 13862 / ZAS-9)</name>
    <name type="common">Treponema azotonutricium</name>
    <dbReference type="NCBI Taxonomy" id="545695"/>
    <lineage>
        <taxon>Bacteria</taxon>
        <taxon>Pseudomonadati</taxon>
        <taxon>Spirochaetota</taxon>
        <taxon>Spirochaetia</taxon>
        <taxon>Spirochaetales</taxon>
        <taxon>Breznakiellaceae</taxon>
        <taxon>Leadbettera</taxon>
    </lineage>
</organism>
<dbReference type="Proteomes" id="UP000009222">
    <property type="component" value="Chromosome"/>
</dbReference>
<evidence type="ECO:0000313" key="2">
    <source>
        <dbReference type="EMBL" id="AEF83181.1"/>
    </source>
</evidence>
<dbReference type="HOGENOM" id="CLU_1481351_0_0_12"/>
<dbReference type="OrthoDB" id="361009at2"/>
<reference evidence="2 3" key="2">
    <citation type="journal article" date="2011" name="ISME J.">
        <title>RNA-seq reveals cooperative metabolic interactions between two termite-gut spirochete species in co-culture.</title>
        <authorList>
            <person name="Rosenthal A.Z."/>
            <person name="Matson E.G."/>
            <person name="Eldar A."/>
            <person name="Leadbetter J.R."/>
        </authorList>
    </citation>
    <scope>NUCLEOTIDE SEQUENCE [LARGE SCALE GENOMIC DNA]</scope>
    <source>
        <strain evidence="3">ATCC BAA-888 / DSM 13862 / ZAS-9</strain>
    </source>
</reference>
<name>F5YA61_LEAAZ</name>
<reference evidence="3" key="1">
    <citation type="submission" date="2009-12" db="EMBL/GenBank/DDBJ databases">
        <title>Complete sequence of Treponema azotonutricium strain ZAS-9.</title>
        <authorList>
            <person name="Tetu S.G."/>
            <person name="Matson E."/>
            <person name="Ren Q."/>
            <person name="Seshadri R."/>
            <person name="Elbourne L."/>
            <person name="Hassan K.A."/>
            <person name="Durkin A."/>
            <person name="Radune D."/>
            <person name="Mohamoud Y."/>
            <person name="Shay R."/>
            <person name="Jin S."/>
            <person name="Zhang X."/>
            <person name="Lucey K."/>
            <person name="Ballor N.R."/>
            <person name="Ottesen E."/>
            <person name="Rosenthal R."/>
            <person name="Allen A."/>
            <person name="Leadbetter J.R."/>
            <person name="Paulsen I.T."/>
        </authorList>
    </citation>
    <scope>NUCLEOTIDE SEQUENCE [LARGE SCALE GENOMIC DNA]</scope>
    <source>
        <strain evidence="3">ATCC BAA-888 / DSM 13862 / ZAS-9</strain>
    </source>
</reference>
<dbReference type="eggNOG" id="ENOG5034707">
    <property type="taxonomic scope" value="Bacteria"/>
</dbReference>
<keyword evidence="3" id="KW-1185">Reference proteome</keyword>
<dbReference type="InParanoid" id="F5YA61"/>
<dbReference type="KEGG" id="taz:TREAZ_0772"/>
<evidence type="ECO:0000256" key="1">
    <source>
        <dbReference type="SAM" id="SignalP"/>
    </source>
</evidence>
<keyword evidence="1" id="KW-0732">Signal</keyword>
<feature type="signal peptide" evidence="1">
    <location>
        <begin position="1"/>
        <end position="22"/>
    </location>
</feature>
<dbReference type="AlphaFoldDB" id="F5YA61"/>
<dbReference type="STRING" id="545695.TREAZ_0772"/>
<feature type="chain" id="PRO_5003335800" evidence="1">
    <location>
        <begin position="23"/>
        <end position="179"/>
    </location>
</feature>
<dbReference type="RefSeq" id="WP_015711195.1">
    <property type="nucleotide sequence ID" value="NC_015577.1"/>
</dbReference>
<dbReference type="EMBL" id="CP001841">
    <property type="protein sequence ID" value="AEF83181.1"/>
    <property type="molecule type" value="Genomic_DNA"/>
</dbReference>
<accession>F5YA61</accession>
<sequence length="179" mass="19718">MTRISHCRFTLLGSLFFLAAAAAVPAQEPSLEDLLPGLREKAVIMDIAARIVEQNQEVVWNSENSRVTIPGRPVGLKLVGANVVVAVQFTPYFRRNGNNVLVAQGQIWINVPDKGMSYQTTMQTIPMEFGELIYFFPLGSMDSPDHSRIEIQLVLHPYIEDPPLASGQEPEGDQGNASP</sequence>
<protein>
    <submittedName>
        <fullName evidence="2">Uncharacterized protein</fullName>
    </submittedName>
</protein>
<gene>
    <name evidence="2" type="ordered locus">TREAZ_0772</name>
</gene>